<feature type="non-terminal residue" evidence="2">
    <location>
        <position position="1"/>
    </location>
</feature>
<evidence type="ECO:0000256" key="1">
    <source>
        <dbReference type="SAM" id="MobiDB-lite"/>
    </source>
</evidence>
<reference evidence="2" key="1">
    <citation type="submission" date="2020-02" db="EMBL/GenBank/DDBJ databases">
        <authorList>
            <person name="Meier V. D."/>
        </authorList>
    </citation>
    <scope>NUCLEOTIDE SEQUENCE</scope>
    <source>
        <strain evidence="2">AVDCRST_MAG54</strain>
    </source>
</reference>
<feature type="compositionally biased region" description="Basic residues" evidence="1">
    <location>
        <begin position="96"/>
        <end position="108"/>
    </location>
</feature>
<name>A0A6J4I5W7_9PSEU</name>
<feature type="region of interest" description="Disordered" evidence="1">
    <location>
        <begin position="151"/>
        <end position="208"/>
    </location>
</feature>
<feature type="region of interest" description="Disordered" evidence="1">
    <location>
        <begin position="1"/>
        <end position="138"/>
    </location>
</feature>
<protein>
    <submittedName>
        <fullName evidence="2">Uncharacterized protein MSMEG_2716</fullName>
    </submittedName>
</protein>
<feature type="compositionally biased region" description="Basic and acidic residues" evidence="1">
    <location>
        <begin position="110"/>
        <end position="123"/>
    </location>
</feature>
<dbReference type="EMBL" id="CADCTH010000217">
    <property type="protein sequence ID" value="CAA9242876.1"/>
    <property type="molecule type" value="Genomic_DNA"/>
</dbReference>
<accession>A0A6J4I5W7</accession>
<dbReference type="AlphaFoldDB" id="A0A6J4I5W7"/>
<gene>
    <name evidence="2" type="ORF">AVDCRST_MAG54-1589</name>
</gene>
<feature type="compositionally biased region" description="Basic and acidic residues" evidence="1">
    <location>
        <begin position="35"/>
        <end position="57"/>
    </location>
</feature>
<sequence length="227" mass="24520">DAPVPPLRAGARVPVHGDPRRPRPARPGPDPAAAPDDHRDHRHPDPRARAAHPDPHRARPPPLLPRRADPAGRAVRRPGALGPHAQPDAAGDDLRRHHVVHRRPRARARGAVDLRHRGRRDPVLPRPRRGRRGPAAPALQRHGVLRLRRRRGRGAGRPGPVELGDRVPAPGRRVVADDGRSVRRHRVAPAARGHPGPVGGLARGAGPADLGADLRRAARRGRGDVVV</sequence>
<proteinExistence type="predicted"/>
<organism evidence="2">
    <name type="scientific">uncultured Actinomycetospora sp</name>
    <dbReference type="NCBI Taxonomy" id="1135996"/>
    <lineage>
        <taxon>Bacteria</taxon>
        <taxon>Bacillati</taxon>
        <taxon>Actinomycetota</taxon>
        <taxon>Actinomycetes</taxon>
        <taxon>Pseudonocardiales</taxon>
        <taxon>Pseudonocardiaceae</taxon>
        <taxon>Actinomycetospora</taxon>
        <taxon>environmental samples</taxon>
    </lineage>
</organism>
<evidence type="ECO:0000313" key="2">
    <source>
        <dbReference type="EMBL" id="CAA9242876.1"/>
    </source>
</evidence>
<feature type="non-terminal residue" evidence="2">
    <location>
        <position position="227"/>
    </location>
</feature>